<dbReference type="PROSITE" id="PS51257">
    <property type="entry name" value="PROKAR_LIPOPROTEIN"/>
    <property type="match status" value="1"/>
</dbReference>
<keyword evidence="11" id="KW-0472">Membrane</keyword>
<dbReference type="GO" id="GO:0015159">
    <property type="term" value="F:polysaccharide transmembrane transporter activity"/>
    <property type="evidence" value="ECO:0007669"/>
    <property type="project" value="InterPro"/>
</dbReference>
<reference evidence="18" key="1">
    <citation type="submission" date="2020-12" db="EMBL/GenBank/DDBJ databases">
        <title>Geomonas sp. Red875, isolated from river sediment.</title>
        <authorList>
            <person name="Xu Z."/>
            <person name="Zhang Z."/>
            <person name="Masuda Y."/>
            <person name="Itoh H."/>
            <person name="Senoo K."/>
        </authorList>
    </citation>
    <scope>NUCLEOTIDE SEQUENCE</scope>
    <source>
        <strain evidence="18">Red875</strain>
    </source>
</reference>
<feature type="chain" id="PRO_5035218308" evidence="15">
    <location>
        <begin position="20"/>
        <end position="231"/>
    </location>
</feature>
<dbReference type="EMBL" id="JAEMHM010000008">
    <property type="protein sequence ID" value="MBJ6725356.1"/>
    <property type="molecule type" value="Genomic_DNA"/>
</dbReference>
<organism evidence="18 19">
    <name type="scientific">Geomesophilobacter sediminis</name>
    <dbReference type="NCBI Taxonomy" id="2798584"/>
    <lineage>
        <taxon>Bacteria</taxon>
        <taxon>Pseudomonadati</taxon>
        <taxon>Thermodesulfobacteriota</taxon>
        <taxon>Desulfuromonadia</taxon>
        <taxon>Geobacterales</taxon>
        <taxon>Geobacteraceae</taxon>
        <taxon>Geomesophilobacter</taxon>
    </lineage>
</organism>
<evidence type="ECO:0000256" key="7">
    <source>
        <dbReference type="ARBA" id="ARBA00022729"/>
    </source>
</evidence>
<dbReference type="GO" id="GO:0046930">
    <property type="term" value="C:pore complex"/>
    <property type="evidence" value="ECO:0007669"/>
    <property type="project" value="UniProtKB-KW"/>
</dbReference>
<dbReference type="RefSeq" id="WP_199384239.1">
    <property type="nucleotide sequence ID" value="NZ_JAEMHM010000008.1"/>
</dbReference>
<comment type="similarity">
    <text evidence="2">Belongs to the BexD/CtrA/VexA family.</text>
</comment>
<keyword evidence="12" id="KW-0564">Palmitate</keyword>
<keyword evidence="14" id="KW-0449">Lipoprotein</keyword>
<keyword evidence="6" id="KW-0812">Transmembrane</keyword>
<evidence type="ECO:0000259" key="17">
    <source>
        <dbReference type="Pfam" id="PF22461"/>
    </source>
</evidence>
<dbReference type="GO" id="GO:0006811">
    <property type="term" value="P:monoatomic ion transport"/>
    <property type="evidence" value="ECO:0007669"/>
    <property type="project" value="UniProtKB-KW"/>
</dbReference>
<evidence type="ECO:0000256" key="15">
    <source>
        <dbReference type="SAM" id="SignalP"/>
    </source>
</evidence>
<keyword evidence="19" id="KW-1185">Reference proteome</keyword>
<keyword evidence="5" id="KW-0762">Sugar transport</keyword>
<proteinExistence type="inferred from homology"/>
<dbReference type="GO" id="GO:0015288">
    <property type="term" value="F:porin activity"/>
    <property type="evidence" value="ECO:0007669"/>
    <property type="project" value="UniProtKB-KW"/>
</dbReference>
<evidence type="ECO:0000256" key="4">
    <source>
        <dbReference type="ARBA" id="ARBA00022452"/>
    </source>
</evidence>
<keyword evidence="4" id="KW-1134">Transmembrane beta strand</keyword>
<comment type="caution">
    <text evidence="18">The sequence shown here is derived from an EMBL/GenBank/DDBJ whole genome shotgun (WGS) entry which is preliminary data.</text>
</comment>
<evidence type="ECO:0000256" key="9">
    <source>
        <dbReference type="ARBA" id="ARBA00023065"/>
    </source>
</evidence>
<evidence type="ECO:0000256" key="5">
    <source>
        <dbReference type="ARBA" id="ARBA00022597"/>
    </source>
</evidence>
<evidence type="ECO:0000256" key="1">
    <source>
        <dbReference type="ARBA" id="ARBA00004571"/>
    </source>
</evidence>
<keyword evidence="9" id="KW-0406">Ion transport</keyword>
<evidence type="ECO:0000256" key="12">
    <source>
        <dbReference type="ARBA" id="ARBA00023139"/>
    </source>
</evidence>
<evidence type="ECO:0000256" key="13">
    <source>
        <dbReference type="ARBA" id="ARBA00023237"/>
    </source>
</evidence>
<feature type="domain" description="SLBB" evidence="17">
    <location>
        <begin position="117"/>
        <end position="198"/>
    </location>
</feature>
<keyword evidence="3" id="KW-0813">Transport</keyword>
<evidence type="ECO:0000256" key="14">
    <source>
        <dbReference type="ARBA" id="ARBA00023288"/>
    </source>
</evidence>
<dbReference type="AlphaFoldDB" id="A0A8J7LYP6"/>
<dbReference type="Proteomes" id="UP000636888">
    <property type="component" value="Unassembled WGS sequence"/>
</dbReference>
<dbReference type="PANTHER" id="PTHR33619">
    <property type="entry name" value="POLYSACCHARIDE EXPORT PROTEIN GFCE-RELATED"/>
    <property type="match status" value="1"/>
</dbReference>
<feature type="signal peptide" evidence="15">
    <location>
        <begin position="1"/>
        <end position="19"/>
    </location>
</feature>
<dbReference type="InterPro" id="IPR003715">
    <property type="entry name" value="Poly_export_N"/>
</dbReference>
<evidence type="ECO:0000256" key="8">
    <source>
        <dbReference type="ARBA" id="ARBA00023047"/>
    </source>
</evidence>
<name>A0A8J7LYP6_9BACT</name>
<comment type="subcellular location">
    <subcellularLocation>
        <location evidence="1">Cell outer membrane</location>
        <topology evidence="1">Multi-pass membrane protein</topology>
    </subcellularLocation>
</comment>
<protein>
    <submittedName>
        <fullName evidence="18">Polysaccharide export protein</fullName>
    </submittedName>
</protein>
<evidence type="ECO:0000256" key="11">
    <source>
        <dbReference type="ARBA" id="ARBA00023136"/>
    </source>
</evidence>
<evidence type="ECO:0000256" key="10">
    <source>
        <dbReference type="ARBA" id="ARBA00023114"/>
    </source>
</evidence>
<evidence type="ECO:0000313" key="19">
    <source>
        <dbReference type="Proteomes" id="UP000636888"/>
    </source>
</evidence>
<dbReference type="InterPro" id="IPR054765">
    <property type="entry name" value="SLBB_dom"/>
</dbReference>
<keyword evidence="10" id="KW-0626">Porin</keyword>
<dbReference type="InterPro" id="IPR049712">
    <property type="entry name" value="Poly_export"/>
</dbReference>
<dbReference type="Pfam" id="PF02563">
    <property type="entry name" value="Poly_export"/>
    <property type="match status" value="1"/>
</dbReference>
<accession>A0A8J7LYP6</accession>
<dbReference type="GO" id="GO:0009279">
    <property type="term" value="C:cell outer membrane"/>
    <property type="evidence" value="ECO:0007669"/>
    <property type="project" value="UniProtKB-SubCell"/>
</dbReference>
<evidence type="ECO:0000259" key="16">
    <source>
        <dbReference type="Pfam" id="PF02563"/>
    </source>
</evidence>
<evidence type="ECO:0000313" key="18">
    <source>
        <dbReference type="EMBL" id="MBJ6725356.1"/>
    </source>
</evidence>
<dbReference type="Pfam" id="PF22461">
    <property type="entry name" value="SLBB_2"/>
    <property type="match status" value="1"/>
</dbReference>
<sequence length="231" mass="25377">MKTPRLVILLLLVLLAACATPLPPPAPQSVLAHAPAPVRAYRIQIGDSLDIKFFYNPELNETVTVRPDGKIALQLVKEIEVAGRTAAQLTELLIERYSPQIKSPEITVLVRTFNTEKVYVDGEVNKSGLVALSEPMTILQAISQAGGAKQDSARLQDVILIRMSEKGKTAMTLNLEAALDGSDPRQDVALLPYDIVFVPRTTITNVDLWVDQYIRRLLPFSLSAGVYKGYP</sequence>
<dbReference type="Gene3D" id="3.10.560.10">
    <property type="entry name" value="Outer membrane lipoprotein wza domain like"/>
    <property type="match status" value="1"/>
</dbReference>
<feature type="domain" description="Polysaccharide export protein N-terminal" evidence="16">
    <location>
        <begin position="38"/>
        <end position="110"/>
    </location>
</feature>
<evidence type="ECO:0000256" key="6">
    <source>
        <dbReference type="ARBA" id="ARBA00022692"/>
    </source>
</evidence>
<gene>
    <name evidence="18" type="ORF">JFN93_11600</name>
</gene>
<keyword evidence="8" id="KW-0625">Polysaccharide transport</keyword>
<dbReference type="PANTHER" id="PTHR33619:SF3">
    <property type="entry name" value="POLYSACCHARIDE EXPORT PROTEIN GFCE-RELATED"/>
    <property type="match status" value="1"/>
</dbReference>
<keyword evidence="13" id="KW-0998">Cell outer membrane</keyword>
<evidence type="ECO:0000256" key="3">
    <source>
        <dbReference type="ARBA" id="ARBA00022448"/>
    </source>
</evidence>
<keyword evidence="7 15" id="KW-0732">Signal</keyword>
<evidence type="ECO:0000256" key="2">
    <source>
        <dbReference type="ARBA" id="ARBA00009450"/>
    </source>
</evidence>